<organism evidence="1 2">
    <name type="scientific">Trichonephila inaurata madagascariensis</name>
    <dbReference type="NCBI Taxonomy" id="2747483"/>
    <lineage>
        <taxon>Eukaryota</taxon>
        <taxon>Metazoa</taxon>
        <taxon>Ecdysozoa</taxon>
        <taxon>Arthropoda</taxon>
        <taxon>Chelicerata</taxon>
        <taxon>Arachnida</taxon>
        <taxon>Araneae</taxon>
        <taxon>Araneomorphae</taxon>
        <taxon>Entelegynae</taxon>
        <taxon>Araneoidea</taxon>
        <taxon>Nephilidae</taxon>
        <taxon>Trichonephila</taxon>
        <taxon>Trichonephila inaurata</taxon>
    </lineage>
</organism>
<gene>
    <name evidence="1" type="ORF">TNIN_172581</name>
</gene>
<evidence type="ECO:0000313" key="2">
    <source>
        <dbReference type="Proteomes" id="UP000886998"/>
    </source>
</evidence>
<dbReference type="EMBL" id="BMAV01020608">
    <property type="protein sequence ID" value="GFY74231.1"/>
    <property type="molecule type" value="Genomic_DNA"/>
</dbReference>
<accession>A0A8X6YJS7</accession>
<comment type="caution">
    <text evidence="1">The sequence shown here is derived from an EMBL/GenBank/DDBJ whole genome shotgun (WGS) entry which is preliminary data.</text>
</comment>
<dbReference type="OrthoDB" id="8197165at2759"/>
<dbReference type="Proteomes" id="UP000886998">
    <property type="component" value="Unassembled WGS sequence"/>
</dbReference>
<sequence>MDDLEALKTRQIVAGNVKLGISTLHYWIKGFESLPHLSYRLDIKKLSMRKANRLLVNARKKKVQRKFRHQSEIWWMLLALGPQMMTMLLENSSVAPVIASSITEIGEIMIRKLPLVMITIACGHEIDSQKFKEFCLAPAKFYLALYFWYYMLQSLHKVLIQESLLRILETS</sequence>
<proteinExistence type="predicted"/>
<keyword evidence="2" id="KW-1185">Reference proteome</keyword>
<evidence type="ECO:0000313" key="1">
    <source>
        <dbReference type="EMBL" id="GFY74231.1"/>
    </source>
</evidence>
<reference evidence="1" key="1">
    <citation type="submission" date="2020-08" db="EMBL/GenBank/DDBJ databases">
        <title>Multicomponent nature underlies the extraordinary mechanical properties of spider dragline silk.</title>
        <authorList>
            <person name="Kono N."/>
            <person name="Nakamura H."/>
            <person name="Mori M."/>
            <person name="Yoshida Y."/>
            <person name="Ohtoshi R."/>
            <person name="Malay A.D."/>
            <person name="Moran D.A.P."/>
            <person name="Tomita M."/>
            <person name="Numata K."/>
            <person name="Arakawa K."/>
        </authorList>
    </citation>
    <scope>NUCLEOTIDE SEQUENCE</scope>
</reference>
<name>A0A8X6YJS7_9ARAC</name>
<protein>
    <submittedName>
        <fullName evidence="1">Uncharacterized protein</fullName>
    </submittedName>
</protein>
<dbReference type="AlphaFoldDB" id="A0A8X6YJS7"/>